<feature type="transmembrane region" description="Helical" evidence="15">
    <location>
        <begin position="86"/>
        <end position="108"/>
    </location>
</feature>
<protein>
    <submittedName>
        <fullName evidence="17">Polyamine-modulated factor</fullName>
    </submittedName>
</protein>
<evidence type="ECO:0000256" key="11">
    <source>
        <dbReference type="ARBA" id="ARBA00023242"/>
    </source>
</evidence>
<evidence type="ECO:0000256" key="9">
    <source>
        <dbReference type="ARBA" id="ARBA00022989"/>
    </source>
</evidence>
<feature type="region of interest" description="Disordered" evidence="14">
    <location>
        <begin position="337"/>
        <end position="376"/>
    </location>
</feature>
<keyword evidence="9 15" id="KW-1133">Transmembrane helix</keyword>
<dbReference type="SUPFAM" id="SSF81321">
    <property type="entry name" value="Family A G protein-coupled receptor-like"/>
    <property type="match status" value="1"/>
</dbReference>
<keyword evidence="10 15" id="KW-0472">Membrane</keyword>
<dbReference type="Proteomes" id="UP000076449">
    <property type="component" value="Chromosome III"/>
</dbReference>
<evidence type="ECO:0000256" key="15">
    <source>
        <dbReference type="SAM" id="Phobius"/>
    </source>
</evidence>
<evidence type="ECO:0000256" key="3">
    <source>
        <dbReference type="ARBA" id="ARBA00004629"/>
    </source>
</evidence>
<dbReference type="PANTHER" id="PTHR23112">
    <property type="entry name" value="G PROTEIN-COUPLED RECEPTOR 157-RELATED"/>
    <property type="match status" value="1"/>
</dbReference>
<dbReference type="AlphaFoldDB" id="A0A162CQ36"/>
<reference evidence="17" key="1">
    <citation type="journal article" date="2014" name="Genome Announc.">
        <title>Complete sequencing and chromosome-scale genome assembly of the industrial progenitor strain P2niaD18 from the penicillin producer Penicillium chrysogenum.</title>
        <authorList>
            <person name="Specht T."/>
            <person name="Dahlmann T.A."/>
            <person name="Zadra I."/>
            <person name="Kurnsteiner H."/>
            <person name="Kuck U."/>
        </authorList>
    </citation>
    <scope>NUCLEOTIDE SEQUENCE [LARGE SCALE GENOMIC DNA]</scope>
    <source>
        <strain evidence="17">P2niaD18</strain>
    </source>
</reference>
<feature type="transmembrane region" description="Helical" evidence="15">
    <location>
        <begin position="312"/>
        <end position="328"/>
    </location>
</feature>
<evidence type="ECO:0000256" key="10">
    <source>
        <dbReference type="ARBA" id="ARBA00023136"/>
    </source>
</evidence>
<dbReference type="GO" id="GO:0005634">
    <property type="term" value="C:nucleus"/>
    <property type="evidence" value="ECO:0007669"/>
    <property type="project" value="UniProtKB-SubCell"/>
</dbReference>
<keyword evidence="7" id="KW-0498">Mitosis</keyword>
<feature type="domain" description="G-protein coupled receptors family 2 profile 2" evidence="16">
    <location>
        <begin position="11"/>
        <end position="197"/>
    </location>
</feature>
<dbReference type="InterPro" id="IPR007128">
    <property type="entry name" value="PMF1/Nnf1"/>
</dbReference>
<proteinExistence type="predicted"/>
<dbReference type="GO" id="GO:0051301">
    <property type="term" value="P:cell division"/>
    <property type="evidence" value="ECO:0007669"/>
    <property type="project" value="UniProtKB-KW"/>
</dbReference>
<dbReference type="Gene3D" id="1.20.1070.10">
    <property type="entry name" value="Rhodopsin 7-helix transmembrane proteins"/>
    <property type="match status" value="1"/>
</dbReference>
<dbReference type="GO" id="GO:0004930">
    <property type="term" value="F:G protein-coupled receptor activity"/>
    <property type="evidence" value="ECO:0007669"/>
    <property type="project" value="TreeGrafter"/>
</dbReference>
<feature type="compositionally biased region" description="Basic and acidic residues" evidence="14">
    <location>
        <begin position="287"/>
        <end position="298"/>
    </location>
</feature>
<accession>A0A162CQ36</accession>
<dbReference type="GO" id="GO:0007166">
    <property type="term" value="P:cell surface receptor signaling pathway"/>
    <property type="evidence" value="ECO:0007669"/>
    <property type="project" value="InterPro"/>
</dbReference>
<dbReference type="EMBL" id="CM002800">
    <property type="protein sequence ID" value="KZN84830.1"/>
    <property type="molecule type" value="Genomic_DNA"/>
</dbReference>
<evidence type="ECO:0000256" key="5">
    <source>
        <dbReference type="ARBA" id="ARBA00022618"/>
    </source>
</evidence>
<evidence type="ECO:0000313" key="17">
    <source>
        <dbReference type="EMBL" id="KZN84830.1"/>
    </source>
</evidence>
<evidence type="ECO:0000256" key="1">
    <source>
        <dbReference type="ARBA" id="ARBA00004123"/>
    </source>
</evidence>
<dbReference type="Pfam" id="PF03980">
    <property type="entry name" value="Nnf1"/>
    <property type="match status" value="1"/>
</dbReference>
<feature type="region of interest" description="Disordered" evidence="14">
    <location>
        <begin position="264"/>
        <end position="302"/>
    </location>
</feature>
<organism evidence="17">
    <name type="scientific">Penicillium chrysogenum</name>
    <name type="common">Penicillium notatum</name>
    <dbReference type="NCBI Taxonomy" id="5076"/>
    <lineage>
        <taxon>Eukaryota</taxon>
        <taxon>Fungi</taxon>
        <taxon>Dikarya</taxon>
        <taxon>Ascomycota</taxon>
        <taxon>Pezizomycotina</taxon>
        <taxon>Eurotiomycetes</taxon>
        <taxon>Eurotiomycetidae</taxon>
        <taxon>Eurotiales</taxon>
        <taxon>Aspergillaceae</taxon>
        <taxon>Penicillium</taxon>
        <taxon>Penicillium chrysogenum species complex</taxon>
    </lineage>
</organism>
<feature type="compositionally biased region" description="Pro residues" evidence="14">
    <location>
        <begin position="355"/>
        <end position="365"/>
    </location>
</feature>
<feature type="transmembrane region" description="Helical" evidence="15">
    <location>
        <begin position="120"/>
        <end position="140"/>
    </location>
</feature>
<dbReference type="Pfam" id="PF05462">
    <property type="entry name" value="Dicty_CAR"/>
    <property type="match status" value="1"/>
</dbReference>
<keyword evidence="13" id="KW-0137">Centromere</keyword>
<comment type="subcellular location">
    <subcellularLocation>
        <location evidence="3">Chromosome</location>
        <location evidence="3">Centromere</location>
        <location evidence="3">Kinetochore</location>
    </subcellularLocation>
    <subcellularLocation>
        <location evidence="2">Membrane</location>
        <topology evidence="2">Multi-pass membrane protein</topology>
    </subcellularLocation>
    <subcellularLocation>
        <location evidence="1">Nucleus</location>
    </subcellularLocation>
</comment>
<feature type="transmembrane region" description="Helical" evidence="15">
    <location>
        <begin position="17"/>
        <end position="35"/>
    </location>
</feature>
<dbReference type="InterPro" id="IPR017981">
    <property type="entry name" value="GPCR_2-like_7TM"/>
</dbReference>
<evidence type="ECO:0000256" key="6">
    <source>
        <dbReference type="ARBA" id="ARBA00022692"/>
    </source>
</evidence>
<keyword evidence="8" id="KW-0995">Kinetochore</keyword>
<evidence type="ECO:0000256" key="12">
    <source>
        <dbReference type="ARBA" id="ARBA00023306"/>
    </source>
</evidence>
<evidence type="ECO:0000256" key="8">
    <source>
        <dbReference type="ARBA" id="ARBA00022838"/>
    </source>
</evidence>
<feature type="compositionally biased region" description="Polar residues" evidence="14">
    <location>
        <begin position="366"/>
        <end position="376"/>
    </location>
</feature>
<name>A0A162CQ36_PENCH</name>
<dbReference type="GO" id="GO:0005886">
    <property type="term" value="C:plasma membrane"/>
    <property type="evidence" value="ECO:0007669"/>
    <property type="project" value="TreeGrafter"/>
</dbReference>
<sequence>MTLTEQQILAISATERVCSTISLVGTFVIVATFMWSPTFRKPINRLVFYASWGNIMANIATIISADGTHSGVESSLCQFQGFLIQWFMPADALWTFAMACNVYLTFFHKYDSEQLRRLEWKYVLCCYGVPFVPAFAFFFVQTQARGRIYGSAILWCWISVQWSFLRIAIFYGPVWLIISLTFAIYLRAGTVIYQKRRQLRNLGGIDSDLVPESPFAMLTGIQVTREIACSTPERRSLSEGNARGLPSAAFRAYSVTIEGGSTANTLQDSRTKIGPSPLQRENSGKTARPDGQDSRRSTSTEASSATWAYTKYAMLFFIALLVTWLHALRCFPLSDSTPATETPTMPESNSHHPPAASPSPPPPAPISQTPGPRASRLSQVFEQALARTLRANSYANFAGCFPTPARHVPASLEGVWRQLNAKLEANAKAEFDDIIAERDAVAHLNELDRLVGDARARKEREGENAEGQERIVAHTLGAEDLYKAHLTPYLQEAQSTLNARLEATHAENAELAQTVQAQRLEIERLLSHLGLVVSDIEGAASAATQFSRQHHIRQDAIQMDEEVKARPGL</sequence>
<keyword evidence="5" id="KW-0132">Cell division</keyword>
<dbReference type="GO" id="GO:0000444">
    <property type="term" value="C:MIS12/MIND type complex"/>
    <property type="evidence" value="ECO:0007669"/>
    <property type="project" value="InterPro"/>
</dbReference>
<keyword evidence="6 15" id="KW-0812">Transmembrane</keyword>
<evidence type="ECO:0000256" key="7">
    <source>
        <dbReference type="ARBA" id="ARBA00022776"/>
    </source>
</evidence>
<dbReference type="PROSITE" id="PS50261">
    <property type="entry name" value="G_PROTEIN_RECEP_F2_4"/>
    <property type="match status" value="1"/>
</dbReference>
<evidence type="ECO:0000256" key="14">
    <source>
        <dbReference type="SAM" id="MobiDB-lite"/>
    </source>
</evidence>
<dbReference type="PANTHER" id="PTHR23112:SF0">
    <property type="entry name" value="TRANSMEMBRANE PROTEIN 116"/>
    <property type="match status" value="1"/>
</dbReference>
<keyword evidence="4" id="KW-0158">Chromosome</keyword>
<keyword evidence="12" id="KW-0131">Cell cycle</keyword>
<gene>
    <name evidence="17" type="ORF">EN45_089890</name>
</gene>
<evidence type="ECO:0000259" key="16">
    <source>
        <dbReference type="PROSITE" id="PS50261"/>
    </source>
</evidence>
<evidence type="ECO:0000256" key="2">
    <source>
        <dbReference type="ARBA" id="ARBA00004141"/>
    </source>
</evidence>
<feature type="transmembrane region" description="Helical" evidence="15">
    <location>
        <begin position="47"/>
        <end position="65"/>
    </location>
</feature>
<feature type="transmembrane region" description="Helical" evidence="15">
    <location>
        <begin position="175"/>
        <end position="193"/>
    </location>
</feature>
<feature type="compositionally biased region" description="Polar residues" evidence="14">
    <location>
        <begin position="337"/>
        <end position="348"/>
    </location>
</feature>
<evidence type="ECO:0000256" key="4">
    <source>
        <dbReference type="ARBA" id="ARBA00022454"/>
    </source>
</evidence>
<keyword evidence="11" id="KW-0539">Nucleus</keyword>
<evidence type="ECO:0000256" key="13">
    <source>
        <dbReference type="ARBA" id="ARBA00023328"/>
    </source>
</evidence>
<dbReference type="GO" id="GO:0007189">
    <property type="term" value="P:adenylate cyclase-activating G protein-coupled receptor signaling pathway"/>
    <property type="evidence" value="ECO:0007669"/>
    <property type="project" value="TreeGrafter"/>
</dbReference>